<sequence>MKNKIIYGITVGVIGVMLAGAQTAMSAAAWMLPETGLQMES</sequence>
<evidence type="ECO:0000313" key="1">
    <source>
        <dbReference type="EMBL" id="SDA51042.1"/>
    </source>
</evidence>
<dbReference type="EMBL" id="FMXA01000011">
    <property type="protein sequence ID" value="SDA51042.1"/>
    <property type="molecule type" value="Genomic_DNA"/>
</dbReference>
<dbReference type="STRING" id="209880.SAMN02910343_01007"/>
<accession>A0A1G5VYV3</accession>
<keyword evidence="2" id="KW-1185">Reference proteome</keyword>
<dbReference type="GeneID" id="87756654"/>
<proteinExistence type="predicted"/>
<dbReference type="RefSeq" id="WP_268761818.1">
    <property type="nucleotide sequence ID" value="NZ_FMXA01000011.1"/>
</dbReference>
<dbReference type="AlphaFoldDB" id="A0A1G5VYV3"/>
<name>A0A1G5VYV3_9FIRM</name>
<protein>
    <submittedName>
        <fullName evidence="1">Uncharacterized protein</fullName>
    </submittedName>
</protein>
<gene>
    <name evidence="1" type="ORF">SAMN02910343_01007</name>
</gene>
<reference evidence="1 2" key="1">
    <citation type="submission" date="2016-10" db="EMBL/GenBank/DDBJ databases">
        <authorList>
            <person name="de Groot N.N."/>
        </authorList>
    </citation>
    <scope>NUCLEOTIDE SEQUENCE [LARGE SCALE GENOMIC DNA]</scope>
    <source>
        <strain evidence="1 2">DSM 15230</strain>
    </source>
</reference>
<dbReference type="Proteomes" id="UP000199689">
    <property type="component" value="Unassembled WGS sequence"/>
</dbReference>
<organism evidence="1 2">
    <name type="scientific">Allisonella histaminiformans</name>
    <dbReference type="NCBI Taxonomy" id="209880"/>
    <lineage>
        <taxon>Bacteria</taxon>
        <taxon>Bacillati</taxon>
        <taxon>Bacillota</taxon>
        <taxon>Negativicutes</taxon>
        <taxon>Veillonellales</taxon>
        <taxon>Veillonellaceae</taxon>
        <taxon>Allisonella</taxon>
    </lineage>
</organism>
<evidence type="ECO:0000313" key="2">
    <source>
        <dbReference type="Proteomes" id="UP000199689"/>
    </source>
</evidence>